<proteinExistence type="predicted"/>
<dbReference type="EMBL" id="VIFM01000103">
    <property type="protein sequence ID" value="TQF13334.1"/>
    <property type="molecule type" value="Genomic_DNA"/>
</dbReference>
<dbReference type="RefSeq" id="WP_141644927.1">
    <property type="nucleotide sequence ID" value="NZ_VIFM01000103.1"/>
</dbReference>
<evidence type="ECO:0000313" key="2">
    <source>
        <dbReference type="Proteomes" id="UP000315369"/>
    </source>
</evidence>
<dbReference type="AlphaFoldDB" id="A0A540WY42"/>
<dbReference type="Proteomes" id="UP000315369">
    <property type="component" value="Unassembled WGS sequence"/>
</dbReference>
<reference evidence="1 2" key="1">
    <citation type="submission" date="2019-06" db="EMBL/GenBank/DDBJ databases">
        <authorList>
            <person name="Livingstone P."/>
            <person name="Whitworth D."/>
        </authorList>
    </citation>
    <scope>NUCLEOTIDE SEQUENCE [LARGE SCALE GENOMIC DNA]</scope>
    <source>
        <strain evidence="1 2">AM401</strain>
    </source>
</reference>
<protein>
    <submittedName>
        <fullName evidence="1">Uncharacterized protein</fullName>
    </submittedName>
</protein>
<gene>
    <name evidence="1" type="ORF">FJV41_24300</name>
</gene>
<evidence type="ECO:0000313" key="1">
    <source>
        <dbReference type="EMBL" id="TQF13334.1"/>
    </source>
</evidence>
<keyword evidence="2" id="KW-1185">Reference proteome</keyword>
<comment type="caution">
    <text evidence="1">The sequence shown here is derived from an EMBL/GenBank/DDBJ whole genome shotgun (WGS) entry which is preliminary data.</text>
</comment>
<dbReference type="OrthoDB" id="129664at2"/>
<accession>A0A540WY42</accession>
<organism evidence="1 2">
    <name type="scientific">Myxococcus llanfairpwllgwyngyllgogerychwyrndrobwllllantysiliogogogochensis</name>
    <dbReference type="NCBI Taxonomy" id="2590453"/>
    <lineage>
        <taxon>Bacteria</taxon>
        <taxon>Pseudomonadati</taxon>
        <taxon>Myxococcota</taxon>
        <taxon>Myxococcia</taxon>
        <taxon>Myxococcales</taxon>
        <taxon>Cystobacterineae</taxon>
        <taxon>Myxococcaceae</taxon>
        <taxon>Myxococcus</taxon>
    </lineage>
</organism>
<sequence length="95" mass="10346">MPGCAHCGHSLDIIANQVGRSDTCPNCDEDVRSCRNCRHYDASVAKECKEPFAEVPADKDGANFCELFQVGEGGLHAKASRDAMMNAAEALFRKR</sequence>
<name>A0A540WY42_9BACT</name>